<reference evidence="1 2" key="1">
    <citation type="journal article" date="2021" name="Elife">
        <title>Chloroplast acquisition without the gene transfer in kleptoplastic sea slugs, Plakobranchus ocellatus.</title>
        <authorList>
            <person name="Maeda T."/>
            <person name="Takahashi S."/>
            <person name="Yoshida T."/>
            <person name="Shimamura S."/>
            <person name="Takaki Y."/>
            <person name="Nagai Y."/>
            <person name="Toyoda A."/>
            <person name="Suzuki Y."/>
            <person name="Arimoto A."/>
            <person name="Ishii H."/>
            <person name="Satoh N."/>
            <person name="Nishiyama T."/>
            <person name="Hasebe M."/>
            <person name="Maruyama T."/>
            <person name="Minagawa J."/>
            <person name="Obokata J."/>
            <person name="Shigenobu S."/>
        </authorList>
    </citation>
    <scope>NUCLEOTIDE SEQUENCE [LARGE SCALE GENOMIC DNA]</scope>
</reference>
<evidence type="ECO:0000313" key="2">
    <source>
        <dbReference type="Proteomes" id="UP000735302"/>
    </source>
</evidence>
<keyword evidence="2" id="KW-1185">Reference proteome</keyword>
<sequence>MGTQPQASSINRFNFVTTIPSFTRNINSQTISLARHIASGIQISVGSLWWQRVKILAPVSESATVHHDRSVTVQFECQNWSV</sequence>
<dbReference type="Proteomes" id="UP000735302">
    <property type="component" value="Unassembled WGS sequence"/>
</dbReference>
<proteinExistence type="predicted"/>
<comment type="caution">
    <text evidence="1">The sequence shown here is derived from an EMBL/GenBank/DDBJ whole genome shotgun (WGS) entry which is preliminary data.</text>
</comment>
<dbReference type="EMBL" id="BLXT01004479">
    <property type="protein sequence ID" value="GFO13117.1"/>
    <property type="molecule type" value="Genomic_DNA"/>
</dbReference>
<accession>A0AAV4B0S1</accession>
<protein>
    <submittedName>
        <fullName evidence="1">Uncharacterized protein</fullName>
    </submittedName>
</protein>
<evidence type="ECO:0000313" key="1">
    <source>
        <dbReference type="EMBL" id="GFO13117.1"/>
    </source>
</evidence>
<gene>
    <name evidence="1" type="ORF">PoB_003962200</name>
</gene>
<name>A0AAV4B0S1_9GAST</name>
<organism evidence="1 2">
    <name type="scientific">Plakobranchus ocellatus</name>
    <dbReference type="NCBI Taxonomy" id="259542"/>
    <lineage>
        <taxon>Eukaryota</taxon>
        <taxon>Metazoa</taxon>
        <taxon>Spiralia</taxon>
        <taxon>Lophotrochozoa</taxon>
        <taxon>Mollusca</taxon>
        <taxon>Gastropoda</taxon>
        <taxon>Heterobranchia</taxon>
        <taxon>Euthyneura</taxon>
        <taxon>Panpulmonata</taxon>
        <taxon>Sacoglossa</taxon>
        <taxon>Placobranchoidea</taxon>
        <taxon>Plakobranchidae</taxon>
        <taxon>Plakobranchus</taxon>
    </lineage>
</organism>
<dbReference type="AlphaFoldDB" id="A0AAV4B0S1"/>